<dbReference type="InterPro" id="IPR050245">
    <property type="entry name" value="PrsA_foldase"/>
</dbReference>
<evidence type="ECO:0000256" key="1">
    <source>
        <dbReference type="PROSITE-ProRule" id="PRU00278"/>
    </source>
</evidence>
<name>A0A3R9Q8T8_9BACT</name>
<protein>
    <submittedName>
        <fullName evidence="3">Peptidyl-prolyl cis-trans isomerase SurA</fullName>
    </submittedName>
</protein>
<dbReference type="Gene3D" id="1.10.4030.10">
    <property type="entry name" value="Porin chaperone SurA, peptide-binding domain"/>
    <property type="match status" value="1"/>
</dbReference>
<dbReference type="Pfam" id="PF13624">
    <property type="entry name" value="SurA_N_3"/>
    <property type="match status" value="1"/>
</dbReference>
<dbReference type="EMBL" id="RSDW01000001">
    <property type="protein sequence ID" value="RSL16010.1"/>
    <property type="molecule type" value="Genomic_DNA"/>
</dbReference>
<keyword evidence="4" id="KW-1185">Reference proteome</keyword>
<evidence type="ECO:0000259" key="2">
    <source>
        <dbReference type="PROSITE" id="PS50198"/>
    </source>
</evidence>
<dbReference type="Proteomes" id="UP000269669">
    <property type="component" value="Unassembled WGS sequence"/>
</dbReference>
<dbReference type="PROSITE" id="PS50198">
    <property type="entry name" value="PPIC_PPIASE_2"/>
    <property type="match status" value="1"/>
</dbReference>
<proteinExistence type="predicted"/>
<dbReference type="Gene3D" id="3.10.50.40">
    <property type="match status" value="1"/>
</dbReference>
<reference evidence="3 4" key="1">
    <citation type="submission" date="2018-12" db="EMBL/GenBank/DDBJ databases">
        <title>Sequencing of bacterial isolates from soil warming experiment in Harvard Forest, Massachusetts, USA.</title>
        <authorList>
            <person name="Deangelis K."/>
        </authorList>
    </citation>
    <scope>NUCLEOTIDE SEQUENCE [LARGE SCALE GENOMIC DNA]</scope>
    <source>
        <strain evidence="3 4">EB153</strain>
    </source>
</reference>
<dbReference type="InterPro" id="IPR023058">
    <property type="entry name" value="PPIase_PpiC_CS"/>
</dbReference>
<organism evidence="3 4">
    <name type="scientific">Edaphobacter aggregans</name>
    <dbReference type="NCBI Taxonomy" id="570835"/>
    <lineage>
        <taxon>Bacteria</taxon>
        <taxon>Pseudomonadati</taxon>
        <taxon>Acidobacteriota</taxon>
        <taxon>Terriglobia</taxon>
        <taxon>Terriglobales</taxon>
        <taxon>Acidobacteriaceae</taxon>
        <taxon>Edaphobacter</taxon>
    </lineage>
</organism>
<dbReference type="InterPro" id="IPR000297">
    <property type="entry name" value="PPIase_PpiC"/>
</dbReference>
<sequence length="370" mass="42206">MATENYELTCVASRLLPARKIVVSIFYFLFIAVPGCRKPHDFTVIASVNGEAIRRSELDRLFKAQRQSFGGSQMERQDQADSSRLNLLNYLIDQTILQQRAARMNLTAKDEDVDTRLLAIREQYSQAEFTQLLLESHQTIDDLRRDVRRYLTLDRLLNKEINSKIRVTDADVEQYFNAHQAQYNLAENRYRIAQIVVMDLRGKSTFVPQAGDPRSDAEARMRIEILRNRLTAGEDFGTVAIRYSEDQSAQNGGDVGFFSESQLRSDPQIYDTVTKLKVGQFSNILHVSPTTLTQPVCYKILKLIARDVAGRRSLDPLVQQEIHDEILNERSQLLQIAYFQTLRDGSNIQNHLAEEIFAQGTSNSVSPGKN</sequence>
<dbReference type="InterPro" id="IPR027304">
    <property type="entry name" value="Trigger_fact/SurA_dom_sf"/>
</dbReference>
<dbReference type="Pfam" id="PF00639">
    <property type="entry name" value="Rotamase"/>
    <property type="match status" value="1"/>
</dbReference>
<keyword evidence="1" id="KW-0697">Rotamase</keyword>
<dbReference type="AlphaFoldDB" id="A0A3R9Q8T8"/>
<dbReference type="SUPFAM" id="SSF109998">
    <property type="entry name" value="Triger factor/SurA peptide-binding domain-like"/>
    <property type="match status" value="1"/>
</dbReference>
<dbReference type="GO" id="GO:0003755">
    <property type="term" value="F:peptidyl-prolyl cis-trans isomerase activity"/>
    <property type="evidence" value="ECO:0007669"/>
    <property type="project" value="UniProtKB-KW"/>
</dbReference>
<gene>
    <name evidence="3" type="ORF">EDE15_1517</name>
</gene>
<keyword evidence="1 3" id="KW-0413">Isomerase</keyword>
<accession>A0A3R9Q8T8</accession>
<dbReference type="InterPro" id="IPR046357">
    <property type="entry name" value="PPIase_dom_sf"/>
</dbReference>
<evidence type="ECO:0000313" key="4">
    <source>
        <dbReference type="Proteomes" id="UP000269669"/>
    </source>
</evidence>
<comment type="caution">
    <text evidence="3">The sequence shown here is derived from an EMBL/GenBank/DDBJ whole genome shotgun (WGS) entry which is preliminary data.</text>
</comment>
<dbReference type="SUPFAM" id="SSF54534">
    <property type="entry name" value="FKBP-like"/>
    <property type="match status" value="1"/>
</dbReference>
<dbReference type="PROSITE" id="PS01096">
    <property type="entry name" value="PPIC_PPIASE_1"/>
    <property type="match status" value="1"/>
</dbReference>
<dbReference type="RefSeq" id="WP_185827043.1">
    <property type="nucleotide sequence ID" value="NZ_RSDW01000001.1"/>
</dbReference>
<feature type="domain" description="PpiC" evidence="2">
    <location>
        <begin position="187"/>
        <end position="305"/>
    </location>
</feature>
<evidence type="ECO:0000313" key="3">
    <source>
        <dbReference type="EMBL" id="RSL16010.1"/>
    </source>
</evidence>
<dbReference type="PANTHER" id="PTHR47245:SF2">
    <property type="entry name" value="PEPTIDYL-PROLYL CIS-TRANS ISOMERASE HP_0175-RELATED"/>
    <property type="match status" value="1"/>
</dbReference>
<dbReference type="PANTHER" id="PTHR47245">
    <property type="entry name" value="PEPTIDYLPROLYL ISOMERASE"/>
    <property type="match status" value="1"/>
</dbReference>